<feature type="transmembrane region" description="Helical" evidence="1">
    <location>
        <begin position="425"/>
        <end position="448"/>
    </location>
</feature>
<evidence type="ECO:0008006" key="4">
    <source>
        <dbReference type="Google" id="ProtNLM"/>
    </source>
</evidence>
<sequence>MVYDVLELLMNYLQYLYLIVTIAPSVFPTLYSSPFWAVDIVMRTVFSNGSDNNTDGHSQATLGVKSPAGREGGALSMRLPPWVPTDLRLMFAFTNIMAPLVLVFFSALLLGPLHFTVFVYLLCASVFWTVAGAVLLLFLLRQPLVTDEVWQRRLTLAALMRSVSTQGAIIITAVSAAVLAVLLILGIVLRVVLGAREQARVLERLHQLECTPDTTEERVARRLLYSDDTGPGNREEMEREARVQRAKAEMAYQQLVWRRYKETHAFSSSWTLIKLAGSLIGFAAAFMFAFAPKIEVLAAVHAGQVRYPLAAVLFFLSVLFTVALVLGLTRKSRLQLFKLKLWLRHVLLCVVFFAVSFMYSPILQNAIDLFPCQRAVCVGADGGSHSGDSDSFRGSGAAYVQGTRLSTISPLSADASVPCNGVDGFLTASAILASSAYAIFFLLLYGFVTRQALRALQRYPLPESVANSSSLYSSKEEQRPDIGATFSGEDAAVAFSSTLPPASLFARDTGTGTARATAPRPTKTPKKVDVVYRARVVSSENEAHFLYAPYAYAFRYFKLVVLAQKTATVVISTLMREGSGVGDPWMGFAACVLIHAGLGVILVVCRPYAQPLEFVVSLALQLMLSVVAAMGLTSALASTTASVPLWGFMTFCLFLVPCASVVGGSILTLRRRPKRTLWRKRDANRRSRRAECRFFRRWGQRLAGYVGSKETECWYEQCGRRCLANEVFVPAFSFVREKRMPVGGEPL</sequence>
<feature type="transmembrane region" description="Helical" evidence="1">
    <location>
        <begin position="341"/>
        <end position="359"/>
    </location>
</feature>
<feature type="transmembrane region" description="Helical" evidence="1">
    <location>
        <begin position="89"/>
        <end position="110"/>
    </location>
</feature>
<protein>
    <recommendedName>
        <fullName evidence="4">TRP C-terminal domain-containing protein</fullName>
    </recommendedName>
</protein>
<accession>A0A061J2I9</accession>
<feature type="transmembrane region" description="Helical" evidence="1">
    <location>
        <begin position="12"/>
        <end position="31"/>
    </location>
</feature>
<keyword evidence="1" id="KW-0812">Transmembrane</keyword>
<dbReference type="Proteomes" id="UP000031737">
    <property type="component" value="Unassembled WGS sequence"/>
</dbReference>
<keyword evidence="3" id="KW-1185">Reference proteome</keyword>
<evidence type="ECO:0000313" key="3">
    <source>
        <dbReference type="Proteomes" id="UP000031737"/>
    </source>
</evidence>
<keyword evidence="1" id="KW-1133">Transmembrane helix</keyword>
<dbReference type="EMBL" id="AUPL01004798">
    <property type="protein sequence ID" value="ESL07512.1"/>
    <property type="molecule type" value="Genomic_DNA"/>
</dbReference>
<feature type="transmembrane region" description="Helical" evidence="1">
    <location>
        <begin position="645"/>
        <end position="669"/>
    </location>
</feature>
<dbReference type="OrthoDB" id="245960at2759"/>
<proteinExistence type="predicted"/>
<keyword evidence="1" id="KW-0472">Membrane</keyword>
<dbReference type="VEuPathDB" id="TriTrypDB:TRSC58_04798"/>
<name>A0A061J2I9_TRYRA</name>
<organism evidence="2 3">
    <name type="scientific">Trypanosoma rangeli SC58</name>
    <dbReference type="NCBI Taxonomy" id="429131"/>
    <lineage>
        <taxon>Eukaryota</taxon>
        <taxon>Discoba</taxon>
        <taxon>Euglenozoa</taxon>
        <taxon>Kinetoplastea</taxon>
        <taxon>Metakinetoplastina</taxon>
        <taxon>Trypanosomatida</taxon>
        <taxon>Trypanosomatidae</taxon>
        <taxon>Trypanosoma</taxon>
        <taxon>Herpetosoma</taxon>
    </lineage>
</organism>
<feature type="transmembrane region" description="Helical" evidence="1">
    <location>
        <begin position="612"/>
        <end position="633"/>
    </location>
</feature>
<feature type="transmembrane region" description="Helical" evidence="1">
    <location>
        <begin position="168"/>
        <end position="193"/>
    </location>
</feature>
<feature type="transmembrane region" description="Helical" evidence="1">
    <location>
        <begin position="587"/>
        <end position="605"/>
    </location>
</feature>
<feature type="transmembrane region" description="Helical" evidence="1">
    <location>
        <begin position="309"/>
        <end position="329"/>
    </location>
</feature>
<feature type="transmembrane region" description="Helical" evidence="1">
    <location>
        <begin position="268"/>
        <end position="289"/>
    </location>
</feature>
<comment type="caution">
    <text evidence="2">The sequence shown here is derived from an EMBL/GenBank/DDBJ whole genome shotgun (WGS) entry which is preliminary data.</text>
</comment>
<evidence type="ECO:0000256" key="1">
    <source>
        <dbReference type="SAM" id="Phobius"/>
    </source>
</evidence>
<dbReference type="AlphaFoldDB" id="A0A061J2I9"/>
<dbReference type="PANTHER" id="PTHR34993:SF1">
    <property type="entry name" value="TRANSMEMBRANE PROTEIN"/>
    <property type="match status" value="1"/>
</dbReference>
<reference evidence="2 3" key="1">
    <citation type="submission" date="2013-07" db="EMBL/GenBank/DDBJ databases">
        <authorList>
            <person name="Stoco P.H."/>
            <person name="Wagner G."/>
            <person name="Gerber A."/>
            <person name="Zaha A."/>
            <person name="Thompson C."/>
            <person name="Bartholomeu D.C."/>
            <person name="Luckemeyer D.D."/>
            <person name="Bahia D."/>
            <person name="Loreto E."/>
            <person name="Prestes E.B."/>
            <person name="Lima F.M."/>
            <person name="Rodrigues-Luiz G."/>
            <person name="Vallejo G.A."/>
            <person name="Filho J.F."/>
            <person name="Monteiro K.M."/>
            <person name="Tyler K.M."/>
            <person name="de Almeida L.G."/>
            <person name="Ortiz M.F."/>
            <person name="Siervo M.A."/>
            <person name="de Moraes M.H."/>
            <person name="Cunha O.L."/>
            <person name="Mendonca-Neto R."/>
            <person name="Silva R."/>
            <person name="Teixeira S.M."/>
            <person name="Murta S.M."/>
            <person name="Sincero T.C."/>
            <person name="Mendes T.A."/>
            <person name="Urmenyi T.P."/>
            <person name="Silva V.G."/>
            <person name="da Rocha W.D."/>
            <person name="Andersson B."/>
            <person name="Romanha A.J."/>
            <person name="Steindel M."/>
            <person name="de Vasconcelos A.T."/>
            <person name="Grisard E.C."/>
        </authorList>
    </citation>
    <scope>NUCLEOTIDE SEQUENCE [LARGE SCALE GENOMIC DNA]</scope>
    <source>
        <strain evidence="2 3">SC58</strain>
    </source>
</reference>
<evidence type="ECO:0000313" key="2">
    <source>
        <dbReference type="EMBL" id="ESL07512.1"/>
    </source>
</evidence>
<feature type="transmembrane region" description="Helical" evidence="1">
    <location>
        <begin position="117"/>
        <end position="140"/>
    </location>
</feature>
<dbReference type="PANTHER" id="PTHR34993">
    <property type="entry name" value="TRANSMEMBRANE PROTEIN"/>
    <property type="match status" value="1"/>
</dbReference>
<feature type="transmembrane region" description="Helical" evidence="1">
    <location>
        <begin position="556"/>
        <end position="575"/>
    </location>
</feature>
<gene>
    <name evidence="2" type="ORF">TRSC58_04798</name>
</gene>